<evidence type="ECO:0000256" key="2">
    <source>
        <dbReference type="ARBA" id="ARBA00023125"/>
    </source>
</evidence>
<feature type="domain" description="HTH iclR-type" evidence="4">
    <location>
        <begin position="15"/>
        <end position="77"/>
    </location>
</feature>
<dbReference type="PANTHER" id="PTHR30136">
    <property type="entry name" value="HELIX-TURN-HELIX TRANSCRIPTIONAL REGULATOR, ICLR FAMILY"/>
    <property type="match status" value="1"/>
</dbReference>
<dbReference type="Gene3D" id="1.10.10.10">
    <property type="entry name" value="Winged helix-like DNA-binding domain superfamily/Winged helix DNA-binding domain"/>
    <property type="match status" value="1"/>
</dbReference>
<gene>
    <name evidence="6" type="ORF">J2W49_003902</name>
</gene>
<evidence type="ECO:0000256" key="3">
    <source>
        <dbReference type="ARBA" id="ARBA00023163"/>
    </source>
</evidence>
<dbReference type="PROSITE" id="PS51078">
    <property type="entry name" value="ICLR_ED"/>
    <property type="match status" value="1"/>
</dbReference>
<dbReference type="SUPFAM" id="SSF55781">
    <property type="entry name" value="GAF domain-like"/>
    <property type="match status" value="1"/>
</dbReference>
<sequence>MQSNDIEAIGQSPLNRSVLRGAEILRAFKPGSDLLGNGELSERTGLSPSTVSRLTQTLVVAGLLQLDREERAYRLAPLVLSLAHAMRSGSLVLAVAAPHMRALAEKERVNVGLACADREEMVYLESIRYNRRVALRNVVSGQRVPMELTSLGRAYLATATTRHRQALEKTFKQRNGSHWPALKLAIDEAIDSVEKHGYCVASWQPEVVAVSTPVMSPDGVFALNISVSTQDDAKQVTRQLAPKLLALKKTITRDIARLHA</sequence>
<name>A0ABU1WRL2_9BURK</name>
<dbReference type="InterPro" id="IPR014757">
    <property type="entry name" value="Tscrpt_reg_IclR_C"/>
</dbReference>
<dbReference type="Gene3D" id="3.30.450.40">
    <property type="match status" value="1"/>
</dbReference>
<feature type="domain" description="IclR-ED" evidence="5">
    <location>
        <begin position="78"/>
        <end position="260"/>
    </location>
</feature>
<dbReference type="InterPro" id="IPR036388">
    <property type="entry name" value="WH-like_DNA-bd_sf"/>
</dbReference>
<comment type="caution">
    <text evidence="6">The sequence shown here is derived from an EMBL/GenBank/DDBJ whole genome shotgun (WGS) entry which is preliminary data.</text>
</comment>
<proteinExistence type="predicted"/>
<dbReference type="Pfam" id="PF01614">
    <property type="entry name" value="IclR_C"/>
    <property type="match status" value="1"/>
</dbReference>
<keyword evidence="3" id="KW-0804">Transcription</keyword>
<reference evidence="6 7" key="1">
    <citation type="submission" date="2023-07" db="EMBL/GenBank/DDBJ databases">
        <title>Sorghum-associated microbial communities from plants grown in Nebraska, USA.</title>
        <authorList>
            <person name="Schachtman D."/>
        </authorList>
    </citation>
    <scope>NUCLEOTIDE SEQUENCE [LARGE SCALE GENOMIC DNA]</scope>
    <source>
        <strain evidence="6 7">4249</strain>
    </source>
</reference>
<dbReference type="EMBL" id="JAVDWU010000009">
    <property type="protein sequence ID" value="MDR7151926.1"/>
    <property type="molecule type" value="Genomic_DNA"/>
</dbReference>
<dbReference type="Proteomes" id="UP001265700">
    <property type="component" value="Unassembled WGS sequence"/>
</dbReference>
<evidence type="ECO:0000259" key="5">
    <source>
        <dbReference type="PROSITE" id="PS51078"/>
    </source>
</evidence>
<dbReference type="InterPro" id="IPR029016">
    <property type="entry name" value="GAF-like_dom_sf"/>
</dbReference>
<dbReference type="InterPro" id="IPR050707">
    <property type="entry name" value="HTH_MetabolicPath_Reg"/>
</dbReference>
<evidence type="ECO:0000259" key="4">
    <source>
        <dbReference type="PROSITE" id="PS51077"/>
    </source>
</evidence>
<dbReference type="InterPro" id="IPR005471">
    <property type="entry name" value="Tscrpt_reg_IclR_N"/>
</dbReference>
<accession>A0ABU1WRL2</accession>
<keyword evidence="2 6" id="KW-0238">DNA-binding</keyword>
<dbReference type="Pfam" id="PF09339">
    <property type="entry name" value="HTH_IclR"/>
    <property type="match status" value="1"/>
</dbReference>
<evidence type="ECO:0000313" key="6">
    <source>
        <dbReference type="EMBL" id="MDR7151926.1"/>
    </source>
</evidence>
<dbReference type="PROSITE" id="PS51077">
    <property type="entry name" value="HTH_ICLR"/>
    <property type="match status" value="1"/>
</dbReference>
<dbReference type="SMART" id="SM00346">
    <property type="entry name" value="HTH_ICLR"/>
    <property type="match status" value="1"/>
</dbReference>
<dbReference type="GO" id="GO:0003677">
    <property type="term" value="F:DNA binding"/>
    <property type="evidence" value="ECO:0007669"/>
    <property type="project" value="UniProtKB-KW"/>
</dbReference>
<evidence type="ECO:0000256" key="1">
    <source>
        <dbReference type="ARBA" id="ARBA00023015"/>
    </source>
</evidence>
<dbReference type="RefSeq" id="WP_310320177.1">
    <property type="nucleotide sequence ID" value="NZ_JAVDWU010000009.1"/>
</dbReference>
<dbReference type="InterPro" id="IPR036390">
    <property type="entry name" value="WH_DNA-bd_sf"/>
</dbReference>
<evidence type="ECO:0000313" key="7">
    <source>
        <dbReference type="Proteomes" id="UP001265700"/>
    </source>
</evidence>
<protein>
    <submittedName>
        <fullName evidence="6">DNA-binding IclR family transcriptional regulator</fullName>
    </submittedName>
</protein>
<dbReference type="PANTHER" id="PTHR30136:SF33">
    <property type="entry name" value="TRANSCRIPTIONAL REGULATORY PROTEIN"/>
    <property type="match status" value="1"/>
</dbReference>
<dbReference type="SUPFAM" id="SSF46785">
    <property type="entry name" value="Winged helix' DNA-binding domain"/>
    <property type="match status" value="1"/>
</dbReference>
<keyword evidence="1" id="KW-0805">Transcription regulation</keyword>
<organism evidence="6 7">
    <name type="scientific">Hydrogenophaga palleronii</name>
    <dbReference type="NCBI Taxonomy" id="65655"/>
    <lineage>
        <taxon>Bacteria</taxon>
        <taxon>Pseudomonadati</taxon>
        <taxon>Pseudomonadota</taxon>
        <taxon>Betaproteobacteria</taxon>
        <taxon>Burkholderiales</taxon>
        <taxon>Comamonadaceae</taxon>
        <taxon>Hydrogenophaga</taxon>
    </lineage>
</organism>
<keyword evidence="7" id="KW-1185">Reference proteome</keyword>